<comment type="pathway">
    <text evidence="2">Cofactor biosynthesis; ubiquinone biosynthesis.</text>
</comment>
<evidence type="ECO:0000256" key="2">
    <source>
        <dbReference type="ARBA" id="ARBA00004749"/>
    </source>
</evidence>
<dbReference type="PANTHER" id="PTHR43876">
    <property type="entry name" value="UBIQUINONE BIOSYNTHESIS MONOOXYGENASE COQ6, MITOCHONDRIAL"/>
    <property type="match status" value="1"/>
</dbReference>
<evidence type="ECO:0000313" key="9">
    <source>
        <dbReference type="EMBL" id="MCR2833191.1"/>
    </source>
</evidence>
<dbReference type="InterPro" id="IPR018168">
    <property type="entry name" value="Ubi_Hdrlase_CS"/>
</dbReference>
<keyword evidence="7 9" id="KW-0503">Monooxygenase</keyword>
<proteinExistence type="inferred from homology"/>
<dbReference type="EMBL" id="JANKHH010000003">
    <property type="protein sequence ID" value="MCR2833191.1"/>
    <property type="molecule type" value="Genomic_DNA"/>
</dbReference>
<evidence type="ECO:0000259" key="8">
    <source>
        <dbReference type="Pfam" id="PF01494"/>
    </source>
</evidence>
<sequence length="404" mass="43191">MTDKRDLLILGGGLVGMMLALAAARKGISSHVVDRADPAELTAEGFDGRASAISTASWNLFTNIGLADRLEPHGCAIASIAVTDQMKPGSIDFTPEPHEGTLGRMFANRELRLALFEAASEEPLIAWHAKSEIMERHRGAHGVSVVLADGTSLHASLMIAAEGRNSPTRDEAGITIAKWDYSHRAIIAGLTHELPHGNVAWEIFYPAGPFALLPMLDRADGKHRSALVWTVGEKDAAGTLKLSDRAFLAEVEKRMGGLFGTIESVGPRSSYPLGFHHTARITGDRLALIGDAAHGIHPIAGQGLNLGLRDVGALVEVLAEGMRLGLDPGDAQLLRKYEQWRGLDAFTVALATDGLTRLFGIPGRAASALRRFGMAGVERIGPLKTFFMDEARGVTGDLPELLRA</sequence>
<dbReference type="InterPro" id="IPR051205">
    <property type="entry name" value="UbiH/COQ6_monooxygenase"/>
</dbReference>
<evidence type="ECO:0000256" key="6">
    <source>
        <dbReference type="ARBA" id="ARBA00023002"/>
    </source>
</evidence>
<comment type="caution">
    <text evidence="9">The sequence shown here is derived from an EMBL/GenBank/DDBJ whole genome shotgun (WGS) entry which is preliminary data.</text>
</comment>
<dbReference type="PRINTS" id="PR00420">
    <property type="entry name" value="RNGMNOXGNASE"/>
</dbReference>
<dbReference type="SUPFAM" id="SSF51905">
    <property type="entry name" value="FAD/NAD(P)-binding domain"/>
    <property type="match status" value="1"/>
</dbReference>
<evidence type="ECO:0000256" key="1">
    <source>
        <dbReference type="ARBA" id="ARBA00001974"/>
    </source>
</evidence>
<dbReference type="NCBIfam" id="TIGR01988">
    <property type="entry name" value="Ubi-OHases"/>
    <property type="match status" value="1"/>
</dbReference>
<evidence type="ECO:0000313" key="10">
    <source>
        <dbReference type="Proteomes" id="UP001206067"/>
    </source>
</evidence>
<dbReference type="PANTHER" id="PTHR43876:SF7">
    <property type="entry name" value="UBIQUINONE BIOSYNTHESIS MONOOXYGENASE COQ6, MITOCHONDRIAL"/>
    <property type="match status" value="1"/>
</dbReference>
<name>A0ABT1XQI7_9SPHN</name>
<dbReference type="Pfam" id="PF01494">
    <property type="entry name" value="FAD_binding_3"/>
    <property type="match status" value="1"/>
</dbReference>
<keyword evidence="4" id="KW-0285">Flavoprotein</keyword>
<gene>
    <name evidence="9" type="ORF">NSO95_04485</name>
</gene>
<comment type="cofactor">
    <cofactor evidence="1">
        <name>FAD</name>
        <dbReference type="ChEBI" id="CHEBI:57692"/>
    </cofactor>
</comment>
<dbReference type="Gene3D" id="3.50.50.60">
    <property type="entry name" value="FAD/NAD(P)-binding domain"/>
    <property type="match status" value="2"/>
</dbReference>
<evidence type="ECO:0000256" key="3">
    <source>
        <dbReference type="ARBA" id="ARBA00005349"/>
    </source>
</evidence>
<dbReference type="InterPro" id="IPR010971">
    <property type="entry name" value="UbiH/COQ6"/>
</dbReference>
<accession>A0ABT1XQI7</accession>
<evidence type="ECO:0000256" key="5">
    <source>
        <dbReference type="ARBA" id="ARBA00022827"/>
    </source>
</evidence>
<evidence type="ECO:0000256" key="7">
    <source>
        <dbReference type="ARBA" id="ARBA00023033"/>
    </source>
</evidence>
<reference evidence="9 10" key="1">
    <citation type="submission" date="2022-08" db="EMBL/GenBank/DDBJ databases">
        <title>Polyphasic taxonomy analysis of Qipengyuania sp.RS5-5.</title>
        <authorList>
            <person name="Xamxidin M."/>
            <person name="Wu M."/>
        </authorList>
    </citation>
    <scope>NUCLEOTIDE SEQUENCE [LARGE SCALE GENOMIC DNA]</scope>
    <source>
        <strain evidence="9 10">RS5-5</strain>
    </source>
</reference>
<dbReference type="InterPro" id="IPR002938">
    <property type="entry name" value="FAD-bd"/>
</dbReference>
<comment type="similarity">
    <text evidence="3">Belongs to the UbiH/COQ6 family.</text>
</comment>
<dbReference type="GO" id="GO:0004497">
    <property type="term" value="F:monooxygenase activity"/>
    <property type="evidence" value="ECO:0007669"/>
    <property type="project" value="UniProtKB-KW"/>
</dbReference>
<keyword evidence="6" id="KW-0560">Oxidoreductase</keyword>
<feature type="domain" description="FAD-binding" evidence="8">
    <location>
        <begin position="6"/>
        <end position="341"/>
    </location>
</feature>
<keyword evidence="5" id="KW-0274">FAD</keyword>
<dbReference type="InterPro" id="IPR036188">
    <property type="entry name" value="FAD/NAD-bd_sf"/>
</dbReference>
<evidence type="ECO:0000256" key="4">
    <source>
        <dbReference type="ARBA" id="ARBA00022630"/>
    </source>
</evidence>
<dbReference type="RefSeq" id="WP_257594958.1">
    <property type="nucleotide sequence ID" value="NZ_JANKHH010000003.1"/>
</dbReference>
<keyword evidence="10" id="KW-1185">Reference proteome</keyword>
<organism evidence="9 10">
    <name type="scientific">Parerythrobacter lacustris</name>
    <dbReference type="NCBI Taxonomy" id="2969984"/>
    <lineage>
        <taxon>Bacteria</taxon>
        <taxon>Pseudomonadati</taxon>
        <taxon>Pseudomonadota</taxon>
        <taxon>Alphaproteobacteria</taxon>
        <taxon>Sphingomonadales</taxon>
        <taxon>Erythrobacteraceae</taxon>
        <taxon>Parerythrobacter</taxon>
    </lineage>
</organism>
<protein>
    <submittedName>
        <fullName evidence="9">FAD-dependent monooxygenase</fullName>
    </submittedName>
</protein>
<dbReference type="Proteomes" id="UP001206067">
    <property type="component" value="Unassembled WGS sequence"/>
</dbReference>
<dbReference type="PROSITE" id="PS01304">
    <property type="entry name" value="UBIH"/>
    <property type="match status" value="1"/>
</dbReference>